<evidence type="ECO:0000313" key="2">
    <source>
        <dbReference type="EMBL" id="MCA1854775.1"/>
    </source>
</evidence>
<evidence type="ECO:0000256" key="1">
    <source>
        <dbReference type="SAM" id="SignalP"/>
    </source>
</evidence>
<dbReference type="InterPro" id="IPR036909">
    <property type="entry name" value="Cyt_c-like_dom_sf"/>
</dbReference>
<dbReference type="SUPFAM" id="SSF46626">
    <property type="entry name" value="Cytochrome c"/>
    <property type="match status" value="1"/>
</dbReference>
<keyword evidence="3" id="KW-1185">Reference proteome</keyword>
<dbReference type="RefSeq" id="WP_225237211.1">
    <property type="nucleotide sequence ID" value="NZ_JAHYBX010000001.1"/>
</dbReference>
<dbReference type="Gene3D" id="1.10.760.10">
    <property type="entry name" value="Cytochrome c-like domain"/>
    <property type="match status" value="1"/>
</dbReference>
<name>A0ABS7Y518_9BURK</name>
<gene>
    <name evidence="2" type="ORF">LE190_02375</name>
</gene>
<feature type="chain" id="PRO_5045168571" evidence="1">
    <location>
        <begin position="27"/>
        <end position="178"/>
    </location>
</feature>
<protein>
    <submittedName>
        <fullName evidence="2">Cytochrome C</fullName>
    </submittedName>
</protein>
<feature type="signal peptide" evidence="1">
    <location>
        <begin position="1"/>
        <end position="26"/>
    </location>
</feature>
<accession>A0ABS7Y518</accession>
<organism evidence="2 3">
    <name type="scientific">Massilia hydrophila</name>
    <dbReference type="NCBI Taxonomy" id="3044279"/>
    <lineage>
        <taxon>Bacteria</taxon>
        <taxon>Pseudomonadati</taxon>
        <taxon>Pseudomonadota</taxon>
        <taxon>Betaproteobacteria</taxon>
        <taxon>Burkholderiales</taxon>
        <taxon>Oxalobacteraceae</taxon>
        <taxon>Telluria group</taxon>
        <taxon>Massilia</taxon>
    </lineage>
</organism>
<reference evidence="2 3" key="1">
    <citation type="submission" date="2021-07" db="EMBL/GenBank/DDBJ databases">
        <title>Characterization of Violacein-producing bacteria and related species.</title>
        <authorList>
            <person name="Wilson H.S."/>
            <person name="De Leon M.E."/>
        </authorList>
    </citation>
    <scope>NUCLEOTIDE SEQUENCE [LARGE SCALE GENOMIC DNA]</scope>
    <source>
        <strain evidence="2 3">HSC-2F05</strain>
    </source>
</reference>
<proteinExistence type="predicted"/>
<evidence type="ECO:0000313" key="3">
    <source>
        <dbReference type="Proteomes" id="UP001198602"/>
    </source>
</evidence>
<keyword evidence="1" id="KW-0732">Signal</keyword>
<sequence length="178" mass="18946">MSIPLQGAVRALSVSLALALAPGMQAAAQAAQNNPHAPSANASAQGKYIERGRYLVKVGGCNDCHTAGYGMSAGKVAEKDWLTGDQLGWRGPWGTTYPTNLRLSMNALGEEDWIRMAQTMKARPPMPWFTLNTMDKEDLRAIYRFVRHLGPAGKPAPAALAPGVAPKGPAILFPAPPQ</sequence>
<comment type="caution">
    <text evidence="2">The sequence shown here is derived from an EMBL/GenBank/DDBJ whole genome shotgun (WGS) entry which is preliminary data.</text>
</comment>
<dbReference type="Proteomes" id="UP001198602">
    <property type="component" value="Unassembled WGS sequence"/>
</dbReference>
<dbReference type="EMBL" id="JAHYBX010000001">
    <property type="protein sequence ID" value="MCA1854775.1"/>
    <property type="molecule type" value="Genomic_DNA"/>
</dbReference>